<dbReference type="GO" id="GO:0005886">
    <property type="term" value="C:plasma membrane"/>
    <property type="evidence" value="ECO:0007669"/>
    <property type="project" value="UniProtKB-SubCell"/>
</dbReference>
<dbReference type="Pfam" id="PF02518">
    <property type="entry name" value="HATPase_c"/>
    <property type="match status" value="1"/>
</dbReference>
<dbReference type="InterPro" id="IPR001789">
    <property type="entry name" value="Sig_transdc_resp-reg_receiver"/>
</dbReference>
<feature type="modified residue" description="Phosphohistidine" evidence="15">
    <location>
        <position position="923"/>
    </location>
</feature>
<dbReference type="PRINTS" id="PR00344">
    <property type="entry name" value="BCTRLSENSOR"/>
</dbReference>
<dbReference type="SUPFAM" id="SSF55874">
    <property type="entry name" value="ATPase domain of HSP90 chaperone/DNA topoisomerase II/histidine kinase"/>
    <property type="match status" value="1"/>
</dbReference>
<dbReference type="PROSITE" id="PS50110">
    <property type="entry name" value="RESPONSE_REGULATORY"/>
    <property type="match status" value="1"/>
</dbReference>
<dbReference type="GO" id="GO:0000155">
    <property type="term" value="F:phosphorelay sensor kinase activity"/>
    <property type="evidence" value="ECO:0007669"/>
    <property type="project" value="InterPro"/>
</dbReference>
<name>A0A518K5C8_9BACT</name>
<dbReference type="PANTHER" id="PTHR45339">
    <property type="entry name" value="HYBRID SIGNAL TRANSDUCTION HISTIDINE KINASE J"/>
    <property type="match status" value="1"/>
</dbReference>
<dbReference type="SMART" id="SM00388">
    <property type="entry name" value="HisKA"/>
    <property type="match status" value="1"/>
</dbReference>
<dbReference type="InterPro" id="IPR003660">
    <property type="entry name" value="HAMP_dom"/>
</dbReference>
<dbReference type="FunFam" id="3.30.565.10:FF:000010">
    <property type="entry name" value="Sensor histidine kinase RcsC"/>
    <property type="match status" value="1"/>
</dbReference>
<dbReference type="SMART" id="SM00448">
    <property type="entry name" value="REC"/>
    <property type="match status" value="1"/>
</dbReference>
<dbReference type="PANTHER" id="PTHR45339:SF1">
    <property type="entry name" value="HYBRID SIGNAL TRANSDUCTION HISTIDINE KINASE J"/>
    <property type="match status" value="1"/>
</dbReference>
<evidence type="ECO:0000256" key="4">
    <source>
        <dbReference type="ARBA" id="ARBA00022475"/>
    </source>
</evidence>
<dbReference type="CDD" id="cd00088">
    <property type="entry name" value="HPT"/>
    <property type="match status" value="1"/>
</dbReference>
<keyword evidence="14" id="KW-0131">Cell cycle</keyword>
<evidence type="ECO:0000256" key="15">
    <source>
        <dbReference type="PROSITE-ProRule" id="PRU00110"/>
    </source>
</evidence>
<keyword evidence="8" id="KW-0547">Nucleotide-binding</keyword>
<reference evidence="22 23" key="1">
    <citation type="submission" date="2019-02" db="EMBL/GenBank/DDBJ databases">
        <title>Deep-cultivation of Planctomycetes and their phenomic and genomic characterization uncovers novel biology.</title>
        <authorList>
            <person name="Wiegand S."/>
            <person name="Jogler M."/>
            <person name="Boedeker C."/>
            <person name="Pinto D."/>
            <person name="Vollmers J."/>
            <person name="Rivas-Marin E."/>
            <person name="Kohn T."/>
            <person name="Peeters S.H."/>
            <person name="Heuer A."/>
            <person name="Rast P."/>
            <person name="Oberbeckmann S."/>
            <person name="Bunk B."/>
            <person name="Jeske O."/>
            <person name="Meyerdierks A."/>
            <person name="Storesund J.E."/>
            <person name="Kallscheuer N."/>
            <person name="Luecker S."/>
            <person name="Lage O.M."/>
            <person name="Pohl T."/>
            <person name="Merkel B.J."/>
            <person name="Hornburger P."/>
            <person name="Mueller R.-W."/>
            <person name="Bruemmer F."/>
            <person name="Labrenz M."/>
            <person name="Spormann A.M."/>
            <person name="Op den Camp H."/>
            <person name="Overmann J."/>
            <person name="Amann R."/>
            <person name="Jetten M.S.M."/>
            <person name="Mascher T."/>
            <person name="Medema M.H."/>
            <person name="Devos D.P."/>
            <person name="Kaster A.-K."/>
            <person name="Ovreas L."/>
            <person name="Rohde M."/>
            <person name="Galperin M.Y."/>
            <person name="Jogler C."/>
        </authorList>
    </citation>
    <scope>NUCLEOTIDE SEQUENCE [LARGE SCALE GENOMIC DNA]</scope>
    <source>
        <strain evidence="22 23">Spa11</strain>
    </source>
</reference>
<dbReference type="Proteomes" id="UP000316426">
    <property type="component" value="Chromosome"/>
</dbReference>
<evidence type="ECO:0000256" key="2">
    <source>
        <dbReference type="ARBA" id="ARBA00004651"/>
    </source>
</evidence>
<keyword evidence="7 17" id="KW-0812">Transmembrane</keyword>
<dbReference type="EC" id="2.7.13.3" evidence="3"/>
<dbReference type="KEGG" id="bmei:Spa11_11870"/>
<keyword evidence="10" id="KW-0067">ATP-binding</keyword>
<evidence type="ECO:0000256" key="11">
    <source>
        <dbReference type="ARBA" id="ARBA00022989"/>
    </source>
</evidence>
<dbReference type="SMART" id="SM00387">
    <property type="entry name" value="HATPase_c"/>
    <property type="match status" value="1"/>
</dbReference>
<dbReference type="SUPFAM" id="SSF47226">
    <property type="entry name" value="Histidine-containing phosphotransfer domain, HPT domain"/>
    <property type="match status" value="1"/>
</dbReference>
<dbReference type="Gene3D" id="3.30.565.10">
    <property type="entry name" value="Histidine kinase-like ATPase, C-terminal domain"/>
    <property type="match status" value="1"/>
</dbReference>
<keyword evidence="13 17" id="KW-0472">Membrane</keyword>
<dbReference type="InterPro" id="IPR003594">
    <property type="entry name" value="HATPase_dom"/>
</dbReference>
<feature type="transmembrane region" description="Helical" evidence="17">
    <location>
        <begin position="36"/>
        <end position="58"/>
    </location>
</feature>
<keyword evidence="9" id="KW-0418">Kinase</keyword>
<dbReference type="Gene3D" id="1.20.120.160">
    <property type="entry name" value="HPT domain"/>
    <property type="match status" value="1"/>
</dbReference>
<feature type="domain" description="HPt" evidence="21">
    <location>
        <begin position="884"/>
        <end position="978"/>
    </location>
</feature>
<evidence type="ECO:0000256" key="6">
    <source>
        <dbReference type="ARBA" id="ARBA00022679"/>
    </source>
</evidence>
<dbReference type="Pfam" id="PF01627">
    <property type="entry name" value="Hpt"/>
    <property type="match status" value="1"/>
</dbReference>
<dbReference type="SUPFAM" id="SSF55781">
    <property type="entry name" value="GAF domain-like"/>
    <property type="match status" value="1"/>
</dbReference>
<feature type="domain" description="HAMP" evidence="20">
    <location>
        <begin position="207"/>
        <end position="260"/>
    </location>
</feature>
<keyword evidence="4" id="KW-1003">Cell membrane</keyword>
<evidence type="ECO:0000259" key="19">
    <source>
        <dbReference type="PROSITE" id="PS50110"/>
    </source>
</evidence>
<evidence type="ECO:0000256" key="3">
    <source>
        <dbReference type="ARBA" id="ARBA00012438"/>
    </source>
</evidence>
<evidence type="ECO:0000256" key="13">
    <source>
        <dbReference type="ARBA" id="ARBA00023136"/>
    </source>
</evidence>
<dbReference type="InterPro" id="IPR005467">
    <property type="entry name" value="His_kinase_dom"/>
</dbReference>
<proteinExistence type="predicted"/>
<dbReference type="Gene3D" id="1.10.287.130">
    <property type="match status" value="1"/>
</dbReference>
<feature type="transmembrane region" description="Helical" evidence="17">
    <location>
        <begin position="183"/>
        <end position="202"/>
    </location>
</feature>
<keyword evidence="6 22" id="KW-0808">Transferase</keyword>
<feature type="domain" description="Histidine kinase" evidence="18">
    <location>
        <begin position="479"/>
        <end position="702"/>
    </location>
</feature>
<dbReference type="Gene3D" id="3.40.50.2300">
    <property type="match status" value="1"/>
</dbReference>
<dbReference type="SUPFAM" id="SSF47384">
    <property type="entry name" value="Homodimeric domain of signal transducing histidine kinase"/>
    <property type="match status" value="1"/>
</dbReference>
<dbReference type="CDD" id="cd00082">
    <property type="entry name" value="HisKA"/>
    <property type="match status" value="1"/>
</dbReference>
<dbReference type="EMBL" id="CP036349">
    <property type="protein sequence ID" value="QDV73000.1"/>
    <property type="molecule type" value="Genomic_DNA"/>
</dbReference>
<dbReference type="CDD" id="cd17546">
    <property type="entry name" value="REC_hyHK_CKI1_RcsC-like"/>
    <property type="match status" value="1"/>
</dbReference>
<dbReference type="Pfam" id="PF17152">
    <property type="entry name" value="CHASE8"/>
    <property type="match status" value="1"/>
</dbReference>
<evidence type="ECO:0000256" key="9">
    <source>
        <dbReference type="ARBA" id="ARBA00022777"/>
    </source>
</evidence>
<evidence type="ECO:0000313" key="22">
    <source>
        <dbReference type="EMBL" id="QDV73000.1"/>
    </source>
</evidence>
<dbReference type="InterPro" id="IPR004358">
    <property type="entry name" value="Sig_transdc_His_kin-like_C"/>
</dbReference>
<dbReference type="AlphaFoldDB" id="A0A518K5C8"/>
<evidence type="ECO:0000259" key="21">
    <source>
        <dbReference type="PROSITE" id="PS50894"/>
    </source>
</evidence>
<dbReference type="InterPro" id="IPR003661">
    <property type="entry name" value="HisK_dim/P_dom"/>
</dbReference>
<dbReference type="PROSITE" id="PS50894">
    <property type="entry name" value="HPT"/>
    <property type="match status" value="1"/>
</dbReference>
<dbReference type="InterPro" id="IPR029016">
    <property type="entry name" value="GAF-like_dom_sf"/>
</dbReference>
<accession>A0A518K5C8</accession>
<evidence type="ECO:0000256" key="12">
    <source>
        <dbReference type="ARBA" id="ARBA00023012"/>
    </source>
</evidence>
<evidence type="ECO:0000259" key="18">
    <source>
        <dbReference type="PROSITE" id="PS50109"/>
    </source>
</evidence>
<evidence type="ECO:0000259" key="20">
    <source>
        <dbReference type="PROSITE" id="PS50885"/>
    </source>
</evidence>
<dbReference type="Gene3D" id="6.10.340.10">
    <property type="match status" value="1"/>
</dbReference>
<feature type="modified residue" description="4-aspartylphosphate" evidence="16">
    <location>
        <position position="791"/>
    </location>
</feature>
<dbReference type="CDD" id="cd16922">
    <property type="entry name" value="HATPase_EvgS-ArcB-TorS-like"/>
    <property type="match status" value="1"/>
</dbReference>
<evidence type="ECO:0000256" key="10">
    <source>
        <dbReference type="ARBA" id="ARBA00022840"/>
    </source>
</evidence>
<evidence type="ECO:0000256" key="1">
    <source>
        <dbReference type="ARBA" id="ARBA00000085"/>
    </source>
</evidence>
<keyword evidence="11 17" id="KW-1133">Transmembrane helix</keyword>
<evidence type="ECO:0000256" key="8">
    <source>
        <dbReference type="ARBA" id="ARBA00022741"/>
    </source>
</evidence>
<organism evidence="22 23">
    <name type="scientific">Botrimarina mediterranea</name>
    <dbReference type="NCBI Taxonomy" id="2528022"/>
    <lineage>
        <taxon>Bacteria</taxon>
        <taxon>Pseudomonadati</taxon>
        <taxon>Planctomycetota</taxon>
        <taxon>Planctomycetia</taxon>
        <taxon>Pirellulales</taxon>
        <taxon>Lacipirellulaceae</taxon>
        <taxon>Botrimarina</taxon>
    </lineage>
</organism>
<evidence type="ECO:0000313" key="23">
    <source>
        <dbReference type="Proteomes" id="UP000316426"/>
    </source>
</evidence>
<dbReference type="InterPro" id="IPR033417">
    <property type="entry name" value="CHASE8"/>
</dbReference>
<dbReference type="Gene3D" id="3.30.450.40">
    <property type="match status" value="1"/>
</dbReference>
<dbReference type="InterPro" id="IPR036641">
    <property type="entry name" value="HPT_dom_sf"/>
</dbReference>
<dbReference type="SMART" id="SM00304">
    <property type="entry name" value="HAMP"/>
    <property type="match status" value="1"/>
</dbReference>
<dbReference type="InterPro" id="IPR036097">
    <property type="entry name" value="HisK_dim/P_sf"/>
</dbReference>
<comment type="subcellular location">
    <subcellularLocation>
        <location evidence="2">Cell membrane</location>
        <topology evidence="2">Multi-pass membrane protein</topology>
    </subcellularLocation>
</comment>
<comment type="catalytic activity">
    <reaction evidence="1">
        <text>ATP + protein L-histidine = ADP + protein N-phospho-L-histidine.</text>
        <dbReference type="EC" id="2.7.13.3"/>
    </reaction>
</comment>
<evidence type="ECO:0000256" key="17">
    <source>
        <dbReference type="SAM" id="Phobius"/>
    </source>
</evidence>
<dbReference type="PROSITE" id="PS50885">
    <property type="entry name" value="HAMP"/>
    <property type="match status" value="1"/>
</dbReference>
<dbReference type="FunFam" id="1.10.287.130:FF:000038">
    <property type="entry name" value="Sensory transduction histidine kinase"/>
    <property type="match status" value="1"/>
</dbReference>
<evidence type="ECO:0000256" key="14">
    <source>
        <dbReference type="ARBA" id="ARBA00023306"/>
    </source>
</evidence>
<keyword evidence="23" id="KW-1185">Reference proteome</keyword>
<protein>
    <recommendedName>
        <fullName evidence="3">histidine kinase</fullName>
        <ecNumber evidence="3">2.7.13.3</ecNumber>
    </recommendedName>
</protein>
<dbReference type="InterPro" id="IPR011006">
    <property type="entry name" value="CheY-like_superfamily"/>
</dbReference>
<evidence type="ECO:0000256" key="5">
    <source>
        <dbReference type="ARBA" id="ARBA00022553"/>
    </source>
</evidence>
<dbReference type="GO" id="GO:0005524">
    <property type="term" value="F:ATP binding"/>
    <property type="evidence" value="ECO:0007669"/>
    <property type="project" value="UniProtKB-KW"/>
</dbReference>
<evidence type="ECO:0000256" key="16">
    <source>
        <dbReference type="PROSITE-ProRule" id="PRU00169"/>
    </source>
</evidence>
<dbReference type="SUPFAM" id="SSF52172">
    <property type="entry name" value="CheY-like"/>
    <property type="match status" value="1"/>
</dbReference>
<dbReference type="Pfam" id="PF00072">
    <property type="entry name" value="Response_reg"/>
    <property type="match status" value="1"/>
</dbReference>
<dbReference type="CDD" id="cd06225">
    <property type="entry name" value="HAMP"/>
    <property type="match status" value="1"/>
</dbReference>
<dbReference type="Pfam" id="PF00672">
    <property type="entry name" value="HAMP"/>
    <property type="match status" value="1"/>
</dbReference>
<evidence type="ECO:0000256" key="7">
    <source>
        <dbReference type="ARBA" id="ARBA00022692"/>
    </source>
</evidence>
<gene>
    <name evidence="22" type="primary">rpfC_1</name>
    <name evidence="22" type="ORF">Spa11_11870</name>
</gene>
<dbReference type="PROSITE" id="PS50109">
    <property type="entry name" value="HIS_KIN"/>
    <property type="match status" value="1"/>
</dbReference>
<keyword evidence="12" id="KW-0902">Two-component regulatory system</keyword>
<dbReference type="InterPro" id="IPR036890">
    <property type="entry name" value="HATPase_C_sf"/>
</dbReference>
<keyword evidence="5 16" id="KW-0597">Phosphoprotein</keyword>
<sequence length="980" mass="105874">MLCGLGFFWCCAPCAPLSLFVPEPMFRSHFGSIRTQVQLLAALSAATALAVACAAFALNDMRVLAWNKQQQLYRYAAVVARNAGPALAEAKWDDADTHLETLKLEPTVTAACLYDARGAVIAEYLRDEMIDGVFPEQSDGAWLKESRDNDVQLFQPIHRRGVRVGSLYLQATGDDIREQQANYPLIVGSVFLISLGVSAVFASRIQKRILGPIDKLVSAAERVSTEGDYSVRVGERPAGQVGKLCTAFDAMLDRVETADKSLQEAHDKLNARVRERTRELHREVLERRHAESIASGQSKVLQMLVGGEPLTDVLTSLVTEVEKHVGNIVAAVSIVDDHEEWFGDPIGVQLSGQQRDGLRQLPFSKLGTAPARAAVSLLPEFDLCDGDQAVVDASGFESTAHGGACWAVPCVTADGRLLAVVSLFFKHSRRPNEDELAVIVSACSLATLAIEQRCGEDSIKLAMQKATEANAAKSVFLANMSHEIRTPLNAILGFADLLITESSDLDAERREQLNTIASSGKHLLTLINDVLDLSKIEASEMHFDNEPTDPNRVLVEVMSLLRVKAVQQGITLDYEWRTPAPTTIVTDEPRLRQVLLNLVSNAVKFTEEGGVRVSAAVENAESPAPMLRVDVVDTGVGIPQNKLTEIFKPFVQADASVTRKFGGTGLGLSICQRIAEEMGGSLTVASKLGEGSCFTLRLPTGSLSGVTSSLPVCDGLQAHNSAPSPSGAIQASDNSKALKGMRVLVVEDGETNRRLIGLVLRRAGVEVEMAHNGQEGIDAALACEFDAILMDMQMPVMDGYTAAGRLRDANFNGPIIALTAHAMKGDEERCLEAGCSDYLTKPIEAPRLLAKLAAVRGEVAIEKSEDADAPVSYDDLIPSTLPTDDEEFGEVAESFLAKYSSELELMHRSIDDADWDSLRRSAHWLKGSGGTAGYQAVTDAARDLESSLKGAPDAETVQAKVDHLRKLRRRLVVALEPAHA</sequence>
<dbReference type="SMART" id="SM00073">
    <property type="entry name" value="HPT"/>
    <property type="match status" value="1"/>
</dbReference>
<dbReference type="InterPro" id="IPR008207">
    <property type="entry name" value="Sig_transdc_His_kin_Hpt_dom"/>
</dbReference>
<feature type="domain" description="Response regulatory" evidence="19">
    <location>
        <begin position="742"/>
        <end position="856"/>
    </location>
</feature>
<dbReference type="Pfam" id="PF00512">
    <property type="entry name" value="HisKA"/>
    <property type="match status" value="1"/>
</dbReference>